<organism evidence="1 2">
    <name type="scientific">Myroides odoratus</name>
    <name type="common">Flavobacterium odoratum</name>
    <dbReference type="NCBI Taxonomy" id="256"/>
    <lineage>
        <taxon>Bacteria</taxon>
        <taxon>Pseudomonadati</taxon>
        <taxon>Bacteroidota</taxon>
        <taxon>Flavobacteriia</taxon>
        <taxon>Flavobacteriales</taxon>
        <taxon>Flavobacteriaceae</taxon>
        <taxon>Myroides</taxon>
    </lineage>
</organism>
<dbReference type="OrthoDB" id="1148707at2"/>
<dbReference type="EMBL" id="CP068108">
    <property type="protein sequence ID" value="QQU00856.1"/>
    <property type="molecule type" value="Genomic_DNA"/>
</dbReference>
<dbReference type="AlphaFoldDB" id="A0A9Q7E8P0"/>
<evidence type="ECO:0000313" key="2">
    <source>
        <dbReference type="Proteomes" id="UP000596202"/>
    </source>
</evidence>
<reference evidence="1 2" key="1">
    <citation type="submission" date="2021-01" db="EMBL/GenBank/DDBJ databases">
        <title>FDA dAtabase for Regulatory Grade micrObial Sequences (FDA-ARGOS): Supporting development and validation of Infectious Disease Dx tests.</title>
        <authorList>
            <person name="Sproer C."/>
            <person name="Gronow S."/>
            <person name="Severitt S."/>
            <person name="Schroder I."/>
            <person name="Tallon L."/>
            <person name="Sadzewicz L."/>
            <person name="Zhao X."/>
            <person name="Boylan J."/>
            <person name="Ott S."/>
            <person name="Bowen H."/>
            <person name="Vavikolanu K."/>
            <person name="Mehta A."/>
            <person name="Aluvathingal J."/>
            <person name="Nadendla S."/>
            <person name="Lowell S."/>
            <person name="Myers T."/>
            <person name="Yan Y."/>
            <person name="Sichtig H."/>
        </authorList>
    </citation>
    <scope>NUCLEOTIDE SEQUENCE [LARGE SCALE GENOMIC DNA]</scope>
    <source>
        <strain evidence="1 2">FDAARGOS_1131</strain>
    </source>
</reference>
<dbReference type="GeneID" id="93526714"/>
<dbReference type="PROSITE" id="PS51257">
    <property type="entry name" value="PROKAR_LIPOPROTEIN"/>
    <property type="match status" value="1"/>
</dbReference>
<dbReference type="Proteomes" id="UP000596202">
    <property type="component" value="Chromosome"/>
</dbReference>
<dbReference type="RefSeq" id="WP_002990721.1">
    <property type="nucleotide sequence ID" value="NZ_CP068108.1"/>
</dbReference>
<accession>A0A9Q7E8P0</accession>
<protein>
    <submittedName>
        <fullName evidence="1">Uncharacterized protein</fullName>
    </submittedName>
</protein>
<evidence type="ECO:0000313" key="1">
    <source>
        <dbReference type="EMBL" id="QQU00856.1"/>
    </source>
</evidence>
<sequence>MRKLLFVLPILCLLMSCDKKEMKLARAAYIVEEGIDDHSPIYIEYAEDGIHPHLNDNNKIGGTNFIFHIERELNAKEVLEIVSKIKNKKYDKTNLHTDEKGVFYSYADTLNKHLSFFPFKSLDYVFERPSSTANLLYVNASNDVFFEGKAITRDQVAEVVQGRDSLLLGFSKELDFEKYLQMRVLLEELKIKDQFVDQDRIY</sequence>
<name>A0A9Q7E8P0_MYROD</name>
<proteinExistence type="predicted"/>
<gene>
    <name evidence="1" type="ORF">I6I88_03560</name>
</gene>